<dbReference type="NCBIfam" id="NF045662">
    <property type="entry name" value="DVU0298_fam"/>
    <property type="match status" value="1"/>
</dbReference>
<organism evidence="1 2">
    <name type="scientific">Desulfovibrio piger</name>
    <dbReference type="NCBI Taxonomy" id="901"/>
    <lineage>
        <taxon>Bacteria</taxon>
        <taxon>Pseudomonadati</taxon>
        <taxon>Thermodesulfobacteriota</taxon>
        <taxon>Desulfovibrionia</taxon>
        <taxon>Desulfovibrionales</taxon>
        <taxon>Desulfovibrionaceae</taxon>
        <taxon>Desulfovibrio</taxon>
    </lineage>
</organism>
<dbReference type="OrthoDB" id="5430983at2"/>
<dbReference type="InterPro" id="IPR054701">
    <property type="entry name" value="DVU0298-like"/>
</dbReference>
<dbReference type="Pfam" id="PF13513">
    <property type="entry name" value="HEAT_EZ"/>
    <property type="match status" value="1"/>
</dbReference>
<dbReference type="RefSeq" id="WP_072336248.1">
    <property type="nucleotide sequence ID" value="NZ_CALJDE010000045.1"/>
</dbReference>
<gene>
    <name evidence="1" type="ORF">DESPIGER_2070</name>
</gene>
<reference evidence="2" key="1">
    <citation type="submission" date="2016-10" db="EMBL/GenBank/DDBJ databases">
        <authorList>
            <person name="Wegmann U."/>
        </authorList>
    </citation>
    <scope>NUCLEOTIDE SEQUENCE [LARGE SCALE GENOMIC DNA]</scope>
</reference>
<keyword evidence="2" id="KW-1185">Reference proteome</keyword>
<dbReference type="Gene3D" id="1.25.10.10">
    <property type="entry name" value="Leucine-rich Repeat Variant"/>
    <property type="match status" value="1"/>
</dbReference>
<dbReference type="InterPro" id="IPR016024">
    <property type="entry name" value="ARM-type_fold"/>
</dbReference>
<dbReference type="KEGG" id="dpg:DESPIGER_2070"/>
<dbReference type="Proteomes" id="UP000186323">
    <property type="component" value="Chromosome I"/>
</dbReference>
<dbReference type="EC" id="2.1.1.63" evidence="1"/>
<dbReference type="GO" id="GO:0032259">
    <property type="term" value="P:methylation"/>
    <property type="evidence" value="ECO:0007669"/>
    <property type="project" value="UniProtKB-KW"/>
</dbReference>
<evidence type="ECO:0000313" key="2">
    <source>
        <dbReference type="Proteomes" id="UP000186323"/>
    </source>
</evidence>
<dbReference type="InterPro" id="IPR011989">
    <property type="entry name" value="ARM-like"/>
</dbReference>
<accession>A0A1K1LK89</accession>
<dbReference type="SUPFAM" id="SSF48371">
    <property type="entry name" value="ARM repeat"/>
    <property type="match status" value="1"/>
</dbReference>
<name>A0A1K1LK89_9BACT</name>
<proteinExistence type="predicted"/>
<keyword evidence="1" id="KW-0808">Transferase</keyword>
<protein>
    <submittedName>
        <fullName evidence="1">Methylated-DNA--protein-cysteine methyltransferase</fullName>
        <ecNumber evidence="1">2.1.1.63</ecNumber>
    </submittedName>
</protein>
<dbReference type="AlphaFoldDB" id="A0A1K1LK89"/>
<evidence type="ECO:0000313" key="1">
    <source>
        <dbReference type="EMBL" id="SFV73894.1"/>
    </source>
</evidence>
<sequence>MARMRAVKQQLKDLLSAPDWRDHLPGLRSMGQPAVGPLFSFLLLEPLMRHKAALALGQVVAGLEEGSAEDMHNIMRRLMWHMNEESGNIGWGIPEAFGEVLAACPRAAREFHRVLISYVIDLGRDDNFCDHGPLRRSCFWAIGRLAQARPELAASARPWLLKGLEDEDIPCRGMAAWALAQLPRDFMDAPALRRLAEAGHEEICEIFDGEKMVEKTVSGLAREALG</sequence>
<dbReference type="GO" id="GO:0003908">
    <property type="term" value="F:methylated-DNA-[protein]-cysteine S-methyltransferase activity"/>
    <property type="evidence" value="ECO:0007669"/>
    <property type="project" value="UniProtKB-EC"/>
</dbReference>
<keyword evidence="1" id="KW-0489">Methyltransferase</keyword>
<dbReference type="EMBL" id="LT630450">
    <property type="protein sequence ID" value="SFV73894.1"/>
    <property type="molecule type" value="Genomic_DNA"/>
</dbReference>